<dbReference type="SUPFAM" id="SSF52242">
    <property type="entry name" value="Cobalamin (vitamin B12)-binding domain"/>
    <property type="match status" value="1"/>
</dbReference>
<dbReference type="InterPro" id="IPR036724">
    <property type="entry name" value="Cobalamin-bd_sf"/>
</dbReference>
<organism evidence="2 3">
    <name type="scientific">Thermotoga petrophila</name>
    <dbReference type="NCBI Taxonomy" id="93929"/>
    <lineage>
        <taxon>Bacteria</taxon>
        <taxon>Thermotogati</taxon>
        <taxon>Thermotogota</taxon>
        <taxon>Thermotogae</taxon>
        <taxon>Thermotogales</taxon>
        <taxon>Thermotogaceae</taxon>
        <taxon>Thermotoga</taxon>
    </lineage>
</organism>
<dbReference type="GO" id="GO:0031419">
    <property type="term" value="F:cobalamin binding"/>
    <property type="evidence" value="ECO:0007669"/>
    <property type="project" value="InterPro"/>
</dbReference>
<dbReference type="EMBL" id="LGFG01000169">
    <property type="protein sequence ID" value="KUK22412.1"/>
    <property type="molecule type" value="Genomic_DNA"/>
</dbReference>
<sequence>MKILMVPLDPVHDVALKMLKRELIGRGYEIVLLPPDMKLEEVVEICKHERPSFIMVSRTVGYGASEILGRFIDLLDASGVRKFARVIVGGKAVTKELAAELGYDAGFGEGTKWEDVVAYIEGRPVKRGDAFFKREKRDITKGYSYRIVDEAFLDPLDEIVSQVLEWVSDKSSPAIERAKIRERILAGEDLLGEYLKLCDDLVKGFYLRGEVPKRVKVLADEEVDRFKRFIGDTLFPEEPSPFSDGNPLIFIQYGTGCPFMDGLHIKICEAWGANGFLHFDPSWGARLEGLLSGILSHEEDGTILTLENLKLIKSLLSESSLWSVRAHRGLNTPETVVLAYAAGADLTKINMVYGSLNGGTDPERLVVDGVYAIKLASKFSLPFDIPTNEELGGIPAYKAFAGMLIVAHLGVKLGAKPILKPLFCFSPDVMINGYMDDNYVDYNVAKVLALREIMDAPIWAGEPIGFMTHSEERVQSALTTALHAGLAKSLSLDAVTIASTDEAYARGAITSASRVDSLRGVKEAFRFLGRALIEPTSKAKSFKELIKEGVLRTLDRVAKRGDFVASLYEGLLGTREEGATPGRAGRGTILRC</sequence>
<dbReference type="Gene3D" id="3.40.50.280">
    <property type="entry name" value="Cobalamin-binding domain"/>
    <property type="match status" value="1"/>
</dbReference>
<proteinExistence type="predicted"/>
<reference evidence="2 3" key="1">
    <citation type="journal article" date="2015" name="MBio">
        <title>Genome-Resolved Metagenomic Analysis Reveals Roles for Candidate Phyla and Other Microbial Community Members in Biogeochemical Transformations in Oil Reservoirs.</title>
        <authorList>
            <person name="Hu P."/>
            <person name="Tom L."/>
            <person name="Singh A."/>
            <person name="Thomas B.C."/>
            <person name="Baker B.J."/>
            <person name="Piceno Y.M."/>
            <person name="Andersen G.L."/>
            <person name="Banfield J.F."/>
        </authorList>
    </citation>
    <scope>NUCLEOTIDE SEQUENCE [LARGE SCALE GENOMIC DNA]</scope>
    <source>
        <strain evidence="2">46_26</strain>
    </source>
</reference>
<protein>
    <submittedName>
        <fullName evidence="2">Cobalamin B12-binding domain protein</fullName>
    </submittedName>
</protein>
<dbReference type="AlphaFoldDB" id="A0A101EPN4"/>
<evidence type="ECO:0000313" key="2">
    <source>
        <dbReference type="EMBL" id="KUK22412.1"/>
    </source>
</evidence>
<accession>A0A101EPN4</accession>
<dbReference type="PROSITE" id="PS51332">
    <property type="entry name" value="B12_BINDING"/>
    <property type="match status" value="1"/>
</dbReference>
<name>A0A101EPN4_9THEM</name>
<feature type="domain" description="B12-binding" evidence="1">
    <location>
        <begin position="1"/>
        <end position="127"/>
    </location>
</feature>
<dbReference type="GO" id="GO:0046872">
    <property type="term" value="F:metal ion binding"/>
    <property type="evidence" value="ECO:0007669"/>
    <property type="project" value="InterPro"/>
</dbReference>
<evidence type="ECO:0000313" key="3">
    <source>
        <dbReference type="Proteomes" id="UP000058636"/>
    </source>
</evidence>
<evidence type="ECO:0000259" key="1">
    <source>
        <dbReference type="PROSITE" id="PS51332"/>
    </source>
</evidence>
<comment type="caution">
    <text evidence="2">The sequence shown here is derived from an EMBL/GenBank/DDBJ whole genome shotgun (WGS) entry which is preliminary data.</text>
</comment>
<dbReference type="PATRIC" id="fig|93930.3.peg.537"/>
<dbReference type="Pfam" id="PF02310">
    <property type="entry name" value="B12-binding"/>
    <property type="match status" value="1"/>
</dbReference>
<gene>
    <name evidence="2" type="ORF">XD57_1491</name>
</gene>
<dbReference type="Proteomes" id="UP000058636">
    <property type="component" value="Unassembled WGS sequence"/>
</dbReference>
<dbReference type="InterPro" id="IPR006158">
    <property type="entry name" value="Cobalamin-bd"/>
</dbReference>